<dbReference type="RefSeq" id="WP_281046134.1">
    <property type="nucleotide sequence ID" value="NZ_JARYGZ010000004.1"/>
</dbReference>
<name>A0ABT6N6Q9_9SPHN</name>
<comment type="caution">
    <text evidence="2">The sequence shown here is derived from an EMBL/GenBank/DDBJ whole genome shotgun (WGS) entry which is preliminary data.</text>
</comment>
<feature type="signal peptide" evidence="1">
    <location>
        <begin position="1"/>
        <end position="21"/>
    </location>
</feature>
<keyword evidence="3" id="KW-1185">Reference proteome</keyword>
<dbReference type="EMBL" id="JARYGZ010000004">
    <property type="protein sequence ID" value="MDH7640781.1"/>
    <property type="molecule type" value="Genomic_DNA"/>
</dbReference>
<gene>
    <name evidence="2" type="ORF">QGN17_18760</name>
</gene>
<protein>
    <submittedName>
        <fullName evidence="2">Uncharacterized protein</fullName>
    </submittedName>
</protein>
<reference evidence="2" key="1">
    <citation type="submission" date="2023-04" db="EMBL/GenBank/DDBJ databases">
        <title>Sphingomonas sp. MAHUQ-71 isolated from rice field.</title>
        <authorList>
            <person name="Huq M.A."/>
        </authorList>
    </citation>
    <scope>NUCLEOTIDE SEQUENCE</scope>
    <source>
        <strain evidence="2">MAHUQ-71</strain>
    </source>
</reference>
<feature type="chain" id="PRO_5045880036" evidence="1">
    <location>
        <begin position="22"/>
        <end position="87"/>
    </location>
</feature>
<sequence>MARFILAALAGATLVASPVLASQPVRPSGAALKLQPVGLQSNARVGAKLNKKGSDLTTAATGGLLAALVGVGIGVGIATSGSNSTSP</sequence>
<evidence type="ECO:0000313" key="2">
    <source>
        <dbReference type="EMBL" id="MDH7640781.1"/>
    </source>
</evidence>
<keyword evidence="1" id="KW-0732">Signal</keyword>
<evidence type="ECO:0000313" key="3">
    <source>
        <dbReference type="Proteomes" id="UP001160625"/>
    </source>
</evidence>
<dbReference type="Proteomes" id="UP001160625">
    <property type="component" value="Unassembled WGS sequence"/>
</dbReference>
<organism evidence="2 3">
    <name type="scientific">Sphingomonas oryzagri</name>
    <dbReference type="NCBI Taxonomy" id="3042314"/>
    <lineage>
        <taxon>Bacteria</taxon>
        <taxon>Pseudomonadati</taxon>
        <taxon>Pseudomonadota</taxon>
        <taxon>Alphaproteobacteria</taxon>
        <taxon>Sphingomonadales</taxon>
        <taxon>Sphingomonadaceae</taxon>
        <taxon>Sphingomonas</taxon>
    </lineage>
</organism>
<proteinExistence type="predicted"/>
<evidence type="ECO:0000256" key="1">
    <source>
        <dbReference type="SAM" id="SignalP"/>
    </source>
</evidence>
<accession>A0ABT6N6Q9</accession>